<dbReference type="PROSITE" id="PS51257">
    <property type="entry name" value="PROKAR_LIPOPROTEIN"/>
    <property type="match status" value="1"/>
</dbReference>
<accession>A0A3D9IEM3</accession>
<feature type="transmembrane region" description="Helical" evidence="1">
    <location>
        <begin position="39"/>
        <end position="59"/>
    </location>
</feature>
<evidence type="ECO:0000259" key="2">
    <source>
        <dbReference type="Pfam" id="PF00149"/>
    </source>
</evidence>
<reference evidence="3 4" key="1">
    <citation type="submission" date="2018-07" db="EMBL/GenBank/DDBJ databases">
        <title>Genomic Encyclopedia of Type Strains, Phase III (KMG-III): the genomes of soil and plant-associated and newly described type strains.</title>
        <authorList>
            <person name="Whitman W."/>
        </authorList>
    </citation>
    <scope>NUCLEOTIDE SEQUENCE [LARGE SCALE GENOMIC DNA]</scope>
    <source>
        <strain evidence="3 4">CECT 8236</strain>
    </source>
</reference>
<proteinExistence type="predicted"/>
<feature type="transmembrane region" description="Helical" evidence="1">
    <location>
        <begin position="80"/>
        <end position="100"/>
    </location>
</feature>
<sequence>MKINPRFVITVIFFLALYSCINFYIGWHLTVWFDSAGIVFNPWAFWLPFAILVYGYILGRVPLPTAIKPLGRLLKVIGSYYIFIMEAGLLLFLLGDLVGLFVRLADGNIDDYALYSGIVILAAIVVLLAVGSRNAWSPIVRQYDIEIDKPTQSGQTNWTVAVASDIHLGNVVGRRHLGRLIERMNAMQPDLILLPGDIIDDSIEPFLRNKMSELLGQLKAKRGVFAILGNHEYYGGHAEQYIGEMSKIGIRVLRDETVDIAGELYVAGRKDKTAESADPSRRLSASELLRSLDLSKPVILMDHQPTMFAQAAEAGADVLLSGHTHRGQFAPNHLFTRRIFELDWGYMRKSAMHVIVSSGFGTWGPAIRIGSRSEIIKINIKLSATL</sequence>
<dbReference type="Pfam" id="PF00149">
    <property type="entry name" value="Metallophos"/>
    <property type="match status" value="1"/>
</dbReference>
<dbReference type="EMBL" id="QRDY01000006">
    <property type="protein sequence ID" value="RED60234.1"/>
    <property type="molecule type" value="Genomic_DNA"/>
</dbReference>
<keyword evidence="1" id="KW-0812">Transmembrane</keyword>
<protein>
    <recommendedName>
        <fullName evidence="2">Calcineurin-like phosphoesterase domain-containing protein</fullName>
    </recommendedName>
</protein>
<dbReference type="CDD" id="cd07385">
    <property type="entry name" value="MPP_YkuE_C"/>
    <property type="match status" value="1"/>
</dbReference>
<dbReference type="GO" id="GO:0016787">
    <property type="term" value="F:hydrolase activity"/>
    <property type="evidence" value="ECO:0007669"/>
    <property type="project" value="InterPro"/>
</dbReference>
<keyword evidence="1" id="KW-1133">Transmembrane helix</keyword>
<feature type="transmembrane region" description="Helical" evidence="1">
    <location>
        <begin position="112"/>
        <end position="131"/>
    </location>
</feature>
<evidence type="ECO:0000256" key="1">
    <source>
        <dbReference type="SAM" id="Phobius"/>
    </source>
</evidence>
<dbReference type="Gene3D" id="3.60.21.10">
    <property type="match status" value="1"/>
</dbReference>
<organism evidence="3 4">
    <name type="scientific">Cohnella lupini</name>
    <dbReference type="NCBI Taxonomy" id="1294267"/>
    <lineage>
        <taxon>Bacteria</taxon>
        <taxon>Bacillati</taxon>
        <taxon>Bacillota</taxon>
        <taxon>Bacilli</taxon>
        <taxon>Bacillales</taxon>
        <taxon>Paenibacillaceae</taxon>
        <taxon>Cohnella</taxon>
    </lineage>
</organism>
<dbReference type="InterPro" id="IPR029052">
    <property type="entry name" value="Metallo-depent_PP-like"/>
</dbReference>
<feature type="domain" description="Calcineurin-like phosphoesterase" evidence="2">
    <location>
        <begin position="159"/>
        <end position="326"/>
    </location>
</feature>
<dbReference type="RefSeq" id="WP_181907380.1">
    <property type="nucleotide sequence ID" value="NZ_QRDY01000006.1"/>
</dbReference>
<name>A0A3D9IEM3_9BACL</name>
<keyword evidence="4" id="KW-1185">Reference proteome</keyword>
<evidence type="ECO:0000313" key="3">
    <source>
        <dbReference type="EMBL" id="RED60234.1"/>
    </source>
</evidence>
<evidence type="ECO:0000313" key="4">
    <source>
        <dbReference type="Proteomes" id="UP000256869"/>
    </source>
</evidence>
<dbReference type="PANTHER" id="PTHR31302:SF0">
    <property type="entry name" value="TRANSMEMBRANE PROTEIN WITH METALLOPHOSPHOESTERASE DOMAIN"/>
    <property type="match status" value="1"/>
</dbReference>
<comment type="caution">
    <text evidence="3">The sequence shown here is derived from an EMBL/GenBank/DDBJ whole genome shotgun (WGS) entry which is preliminary data.</text>
</comment>
<dbReference type="Proteomes" id="UP000256869">
    <property type="component" value="Unassembled WGS sequence"/>
</dbReference>
<dbReference type="PANTHER" id="PTHR31302">
    <property type="entry name" value="TRANSMEMBRANE PROTEIN WITH METALLOPHOSPHOESTERASE DOMAIN-RELATED"/>
    <property type="match status" value="1"/>
</dbReference>
<dbReference type="SUPFAM" id="SSF56300">
    <property type="entry name" value="Metallo-dependent phosphatases"/>
    <property type="match status" value="1"/>
</dbReference>
<keyword evidence="1" id="KW-0472">Membrane</keyword>
<gene>
    <name evidence="3" type="ORF">DFP95_10623</name>
</gene>
<dbReference type="InterPro" id="IPR004843">
    <property type="entry name" value="Calcineurin-like_PHP"/>
</dbReference>
<feature type="transmembrane region" description="Helical" evidence="1">
    <location>
        <begin position="7"/>
        <end position="27"/>
    </location>
</feature>
<dbReference type="AlphaFoldDB" id="A0A3D9IEM3"/>
<dbReference type="InterPro" id="IPR051158">
    <property type="entry name" value="Metallophosphoesterase_sf"/>
</dbReference>